<proteinExistence type="predicted"/>
<organism evidence="2 3">
    <name type="scientific">Acetoanaerobium pronyense</name>
    <dbReference type="NCBI Taxonomy" id="1482736"/>
    <lineage>
        <taxon>Bacteria</taxon>
        <taxon>Bacillati</taxon>
        <taxon>Bacillota</taxon>
        <taxon>Clostridia</taxon>
        <taxon>Peptostreptococcales</taxon>
        <taxon>Filifactoraceae</taxon>
        <taxon>Acetoanaerobium</taxon>
    </lineage>
</organism>
<dbReference type="PANTHER" id="PTHR42941:SF1">
    <property type="entry name" value="SLL1037 PROTEIN"/>
    <property type="match status" value="1"/>
</dbReference>
<feature type="chain" id="PRO_5045917882" evidence="1">
    <location>
        <begin position="24"/>
        <end position="334"/>
    </location>
</feature>
<name>A0ABS4KHE3_9FIRM</name>
<dbReference type="NCBIfam" id="TIGR02122">
    <property type="entry name" value="TRAP_TAXI"/>
    <property type="match status" value="1"/>
</dbReference>
<evidence type="ECO:0000256" key="1">
    <source>
        <dbReference type="SAM" id="SignalP"/>
    </source>
</evidence>
<dbReference type="Pfam" id="PF16868">
    <property type="entry name" value="NMT1_3"/>
    <property type="match status" value="1"/>
</dbReference>
<keyword evidence="1" id="KW-0732">Signal</keyword>
<accession>A0ABS4KHE3</accession>
<protein>
    <submittedName>
        <fullName evidence="2">TRAP transporter TAXI family solute receptor</fullName>
    </submittedName>
</protein>
<keyword evidence="2" id="KW-0675">Receptor</keyword>
<comment type="caution">
    <text evidence="2">The sequence shown here is derived from an EMBL/GenBank/DDBJ whole genome shotgun (WGS) entry which is preliminary data.</text>
</comment>
<dbReference type="Proteomes" id="UP001314903">
    <property type="component" value="Unassembled WGS sequence"/>
</dbReference>
<feature type="signal peptide" evidence="1">
    <location>
        <begin position="1"/>
        <end position="23"/>
    </location>
</feature>
<sequence length="334" mass="34696">MKKFKSIFALACSALLISVAVVGCGGNTPATDNGDDSGSSADWPSRLAVATGGTTGVYFPLGGAFANIISENIEGVSANAESTGASVENVNLLNNGDVDFAMVQNDISYYGFNGVEMFDDQAAMTNLRGLASLYPETIQIVAKSDSGIMSVQDLVGKRVAVGAPGSGTEANARQILEAHGISYDDITPDYLSFGEAADGLKDGNVQAAFVTAGTPTAAITDLATTHGVTIVPILPDVASALIEDYPYYANVVIPAGTYKDQAEDIPSVAVMAMLAVNADLDEDLVYEITKALFENLDSLASAHARGADVTLEGALEGMSLEIHPGAQRYYDEVN</sequence>
<gene>
    <name evidence="2" type="ORF">J2Z35_000983</name>
</gene>
<reference evidence="2 3" key="1">
    <citation type="submission" date="2021-03" db="EMBL/GenBank/DDBJ databases">
        <title>Genomic Encyclopedia of Type Strains, Phase IV (KMG-IV): sequencing the most valuable type-strain genomes for metagenomic binning, comparative biology and taxonomic classification.</title>
        <authorList>
            <person name="Goeker M."/>
        </authorList>
    </citation>
    <scope>NUCLEOTIDE SEQUENCE [LARGE SCALE GENOMIC DNA]</scope>
    <source>
        <strain evidence="2 3">DSM 27512</strain>
    </source>
</reference>
<dbReference type="PROSITE" id="PS51257">
    <property type="entry name" value="PROKAR_LIPOPROTEIN"/>
    <property type="match status" value="1"/>
</dbReference>
<dbReference type="RefSeq" id="WP_209660011.1">
    <property type="nucleotide sequence ID" value="NZ_JAGGLI010000008.1"/>
</dbReference>
<evidence type="ECO:0000313" key="2">
    <source>
        <dbReference type="EMBL" id="MBP2027189.1"/>
    </source>
</evidence>
<dbReference type="SUPFAM" id="SSF53850">
    <property type="entry name" value="Periplasmic binding protein-like II"/>
    <property type="match status" value="1"/>
</dbReference>
<dbReference type="CDD" id="cd13567">
    <property type="entry name" value="PBP2_TtGluBP"/>
    <property type="match status" value="1"/>
</dbReference>
<evidence type="ECO:0000313" key="3">
    <source>
        <dbReference type="Proteomes" id="UP001314903"/>
    </source>
</evidence>
<dbReference type="PANTHER" id="PTHR42941">
    <property type="entry name" value="SLL1037 PROTEIN"/>
    <property type="match status" value="1"/>
</dbReference>
<dbReference type="EMBL" id="JAGGLI010000008">
    <property type="protein sequence ID" value="MBP2027189.1"/>
    <property type="molecule type" value="Genomic_DNA"/>
</dbReference>
<keyword evidence="3" id="KW-1185">Reference proteome</keyword>
<dbReference type="Gene3D" id="3.40.190.10">
    <property type="entry name" value="Periplasmic binding protein-like II"/>
    <property type="match status" value="2"/>
</dbReference>
<dbReference type="InterPro" id="IPR011852">
    <property type="entry name" value="TRAP_TAXI"/>
</dbReference>